<dbReference type="EMBL" id="BT145752">
    <property type="protein sequence ID" value="AFK45546.1"/>
    <property type="molecule type" value="mRNA"/>
</dbReference>
<organism evidence="1">
    <name type="scientific">Medicago truncatula</name>
    <name type="common">Barrel medic</name>
    <name type="synonym">Medicago tribuloides</name>
    <dbReference type="NCBI Taxonomy" id="3880"/>
    <lineage>
        <taxon>Eukaryota</taxon>
        <taxon>Viridiplantae</taxon>
        <taxon>Streptophyta</taxon>
        <taxon>Embryophyta</taxon>
        <taxon>Tracheophyta</taxon>
        <taxon>Spermatophyta</taxon>
        <taxon>Magnoliopsida</taxon>
        <taxon>eudicotyledons</taxon>
        <taxon>Gunneridae</taxon>
        <taxon>Pentapetalae</taxon>
        <taxon>rosids</taxon>
        <taxon>fabids</taxon>
        <taxon>Fabales</taxon>
        <taxon>Fabaceae</taxon>
        <taxon>Papilionoideae</taxon>
        <taxon>50 kb inversion clade</taxon>
        <taxon>NPAAA clade</taxon>
        <taxon>Hologalegina</taxon>
        <taxon>IRL clade</taxon>
        <taxon>Trifolieae</taxon>
        <taxon>Medicago</taxon>
    </lineage>
</organism>
<evidence type="ECO:0000313" key="1">
    <source>
        <dbReference type="EMBL" id="AFK45546.1"/>
    </source>
</evidence>
<reference evidence="1" key="1">
    <citation type="submission" date="2012-05" db="EMBL/GenBank/DDBJ databases">
        <authorList>
            <person name="Krishnakumar V."/>
            <person name="Cheung F."/>
            <person name="Xiao Y."/>
            <person name="Chan A."/>
            <person name="Moskal W.A."/>
            <person name="Town C.D."/>
        </authorList>
    </citation>
    <scope>NUCLEOTIDE SEQUENCE</scope>
</reference>
<sequence>MMMNDSFNSTPICLET</sequence>
<accession>I3SZ54</accession>
<protein>
    <submittedName>
        <fullName evidence="1">Uncharacterized protein</fullName>
    </submittedName>
</protein>
<name>I3SZ54_MEDTR</name>
<dbReference type="AlphaFoldDB" id="I3SZ54"/>
<proteinExistence type="evidence at transcript level"/>